<accession>A0ABR9VNS6</accession>
<dbReference type="RefSeq" id="WP_190596171.1">
    <property type="nucleotide sequence ID" value="NZ_JADEVV010000007.1"/>
</dbReference>
<organism evidence="2 3">
    <name type="scientific">Synechocystis salina LEGE 00031</name>
    <dbReference type="NCBI Taxonomy" id="1828736"/>
    <lineage>
        <taxon>Bacteria</taxon>
        <taxon>Bacillati</taxon>
        <taxon>Cyanobacteriota</taxon>
        <taxon>Cyanophyceae</taxon>
        <taxon>Synechococcales</taxon>
        <taxon>Merismopediaceae</taxon>
        <taxon>Synechocystis</taxon>
    </lineage>
</organism>
<sequence>MATINDSNNSLTPAVHTSKDGNDQLCYYRNSGNKLQQIIIDGTWKKEKLIFPGEQLLFWAQPQDQLTVKIFQSDQVLVDSITCDRLLVH</sequence>
<dbReference type="Pfam" id="PF08865">
    <property type="entry name" value="DUF1830"/>
    <property type="match status" value="1"/>
</dbReference>
<name>A0ABR9VNS6_9SYNC</name>
<gene>
    <name evidence="2" type="ORF">IQ217_03770</name>
</gene>
<evidence type="ECO:0000313" key="2">
    <source>
        <dbReference type="EMBL" id="MBE9252990.1"/>
    </source>
</evidence>
<feature type="compositionally biased region" description="Polar residues" evidence="1">
    <location>
        <begin position="1"/>
        <end position="12"/>
    </location>
</feature>
<evidence type="ECO:0000313" key="3">
    <source>
        <dbReference type="Proteomes" id="UP000658720"/>
    </source>
</evidence>
<proteinExistence type="predicted"/>
<reference evidence="2 3" key="1">
    <citation type="submission" date="2020-10" db="EMBL/GenBank/DDBJ databases">
        <authorList>
            <person name="Castelo-Branco R."/>
            <person name="Eusebio N."/>
            <person name="Adriana R."/>
            <person name="Vieira A."/>
            <person name="Brugerolle De Fraissinette N."/>
            <person name="Rezende De Castro R."/>
            <person name="Schneider M.P."/>
            <person name="Vasconcelos V."/>
            <person name="Leao P.N."/>
        </authorList>
    </citation>
    <scope>NUCLEOTIDE SEQUENCE [LARGE SCALE GENOMIC DNA]</scope>
    <source>
        <strain evidence="2 3">LEGE 00031</strain>
    </source>
</reference>
<dbReference type="Proteomes" id="UP000658720">
    <property type="component" value="Unassembled WGS sequence"/>
</dbReference>
<dbReference type="EMBL" id="JADEVV010000007">
    <property type="protein sequence ID" value="MBE9252990.1"/>
    <property type="molecule type" value="Genomic_DNA"/>
</dbReference>
<dbReference type="InterPro" id="IPR014964">
    <property type="entry name" value="DUF1830"/>
</dbReference>
<evidence type="ECO:0000256" key="1">
    <source>
        <dbReference type="SAM" id="MobiDB-lite"/>
    </source>
</evidence>
<comment type="caution">
    <text evidence="2">The sequence shown here is derived from an EMBL/GenBank/DDBJ whole genome shotgun (WGS) entry which is preliminary data.</text>
</comment>
<protein>
    <submittedName>
        <fullName evidence="2">DUF1830 domain-containing protein</fullName>
    </submittedName>
</protein>
<keyword evidence="3" id="KW-1185">Reference proteome</keyword>
<feature type="region of interest" description="Disordered" evidence="1">
    <location>
        <begin position="1"/>
        <end position="23"/>
    </location>
</feature>